<feature type="compositionally biased region" description="Basic and acidic residues" evidence="1">
    <location>
        <begin position="421"/>
        <end position="430"/>
    </location>
</feature>
<evidence type="ECO:0000313" key="3">
    <source>
        <dbReference type="EMBL" id="RYP04609.1"/>
    </source>
</evidence>
<feature type="region of interest" description="Disordered" evidence="1">
    <location>
        <begin position="656"/>
        <end position="684"/>
    </location>
</feature>
<organism evidence="3 4">
    <name type="scientific">Monosporascus ibericus</name>
    <dbReference type="NCBI Taxonomy" id="155417"/>
    <lineage>
        <taxon>Eukaryota</taxon>
        <taxon>Fungi</taxon>
        <taxon>Dikarya</taxon>
        <taxon>Ascomycota</taxon>
        <taxon>Pezizomycotina</taxon>
        <taxon>Sordariomycetes</taxon>
        <taxon>Xylariomycetidae</taxon>
        <taxon>Xylariales</taxon>
        <taxon>Xylariales incertae sedis</taxon>
        <taxon>Monosporascus</taxon>
    </lineage>
</organism>
<keyword evidence="4" id="KW-1185">Reference proteome</keyword>
<proteinExistence type="predicted"/>
<feature type="region of interest" description="Disordered" evidence="1">
    <location>
        <begin position="54"/>
        <end position="80"/>
    </location>
</feature>
<dbReference type="PANTHER" id="PTHR33112">
    <property type="entry name" value="DOMAIN PROTEIN, PUTATIVE-RELATED"/>
    <property type="match status" value="1"/>
</dbReference>
<evidence type="ECO:0000259" key="2">
    <source>
        <dbReference type="Pfam" id="PF06985"/>
    </source>
</evidence>
<evidence type="ECO:0000256" key="1">
    <source>
        <dbReference type="SAM" id="MobiDB-lite"/>
    </source>
</evidence>
<feature type="region of interest" description="Disordered" evidence="1">
    <location>
        <begin position="415"/>
        <end position="451"/>
    </location>
</feature>
<dbReference type="PANTHER" id="PTHR33112:SF16">
    <property type="entry name" value="HETEROKARYON INCOMPATIBILITY DOMAIN-CONTAINING PROTEIN"/>
    <property type="match status" value="1"/>
</dbReference>
<dbReference type="Proteomes" id="UP000293360">
    <property type="component" value="Unassembled WGS sequence"/>
</dbReference>
<feature type="compositionally biased region" description="Basic and acidic residues" evidence="1">
    <location>
        <begin position="441"/>
        <end position="451"/>
    </location>
</feature>
<comment type="caution">
    <text evidence="3">The sequence shown here is derived from an EMBL/GenBank/DDBJ whole genome shotgun (WGS) entry which is preliminary data.</text>
</comment>
<name>A0A4V1XB09_9PEZI</name>
<sequence length="741" mass="82169">MILLCDGAYQTNTCLTRLLLKERIAFSHILPEPPTPSNLIRAGFPHSLTGSQSCPFAPSASPSPSPPSLPPGPKGAGSIRIADNTELPQLRWSSHATTPKDPLGFPWHADLAALAASAASTDCPLCKLAQTGVEIWIGHYCEAEKNNRLFREFHSERVPEGQQLWLTRRFFGGGIRSVLPSRVLDIGTGADHDNTLIKLIDCTSPTGLRGHYACLSYCWGSTTTMTTTRESYSSRTSGIPLSDLPATFRDAIVVARKLRIRYLWIDSLCIFQDDQEDWARESSRMAAVYSGARVVIAENRARDSQMGIFHVREGGLERPGAEIVIPNFGTEGEEGGERGGAQLLYPGDERPWVDGFNASEPLAERGWALQERVLARRVLHFNNRQMYFECDDGCVGEDGFREEKRYCDIYGSELEPGSDSVSEKGERRGEYNAGVGGRGAGGREGRGSGQRSRGDIWYELLSAYGGRKLTKETDKLPAMSGLANLMEKRYGAKYVAGLWSNSLIEGLAWQGLGDRAPASRSEYIGPSWSWAGYRGIAATGLREGWRDVAEVQHWHVRVKNERNPYGEVADAWIRIRGPMADLQPSVKEDPTDHEVRLEKAGLTPLPRMCTKYVDPEDEEGTVVVPDHQEDGMMNGWNNEGLKVLILGGYLEEDDRRKQDIGRQKDGNIEENEKSSEEQKKVAGEASVEDKLFRSLYGLVLLNAQTNDQEPRMKRVGWMYVKGAEGAKLIADKDTWKTVTLV</sequence>
<feature type="domain" description="Heterokaryon incompatibility" evidence="2">
    <location>
        <begin position="212"/>
        <end position="371"/>
    </location>
</feature>
<protein>
    <recommendedName>
        <fullName evidence="2">Heterokaryon incompatibility domain-containing protein</fullName>
    </recommendedName>
</protein>
<reference evidence="3 4" key="1">
    <citation type="submission" date="2018-06" db="EMBL/GenBank/DDBJ databases">
        <title>Complete Genomes of Monosporascus.</title>
        <authorList>
            <person name="Robinson A.J."/>
            <person name="Natvig D.O."/>
        </authorList>
    </citation>
    <scope>NUCLEOTIDE SEQUENCE [LARGE SCALE GENOMIC DNA]</scope>
    <source>
        <strain evidence="3 4">CBS 110550</strain>
    </source>
</reference>
<evidence type="ECO:0000313" key="4">
    <source>
        <dbReference type="Proteomes" id="UP000293360"/>
    </source>
</evidence>
<dbReference type="AlphaFoldDB" id="A0A4V1XB09"/>
<dbReference type="EMBL" id="QJNU01000204">
    <property type="protein sequence ID" value="RYP04609.1"/>
    <property type="molecule type" value="Genomic_DNA"/>
</dbReference>
<gene>
    <name evidence="3" type="ORF">DL764_004346</name>
</gene>
<dbReference type="InterPro" id="IPR010730">
    <property type="entry name" value="HET"/>
</dbReference>
<dbReference type="OrthoDB" id="47007at2759"/>
<feature type="compositionally biased region" description="Pro residues" evidence="1">
    <location>
        <begin position="61"/>
        <end position="73"/>
    </location>
</feature>
<dbReference type="Pfam" id="PF06985">
    <property type="entry name" value="HET"/>
    <property type="match status" value="1"/>
</dbReference>
<accession>A0A4V1XB09</accession>